<dbReference type="InterPro" id="IPR029488">
    <property type="entry name" value="Hmw/CFAP97"/>
</dbReference>
<evidence type="ECO:0000256" key="2">
    <source>
        <dbReference type="SAM" id="MobiDB-lite"/>
    </source>
</evidence>
<dbReference type="Pfam" id="PF13879">
    <property type="entry name" value="Hmw_CFAP97"/>
    <property type="match status" value="1"/>
</dbReference>
<reference evidence="3" key="3">
    <citation type="submission" date="2025-09" db="UniProtKB">
        <authorList>
            <consortium name="Ensembl"/>
        </authorList>
    </citation>
    <scope>IDENTIFICATION</scope>
</reference>
<keyword evidence="4" id="KW-1185">Reference proteome</keyword>
<dbReference type="Ensembl" id="ENSBGRT00000033619.1">
    <property type="protein sequence ID" value="ENSBGRP00000029031.1"/>
    <property type="gene ID" value="ENSBGRG00000018383.1"/>
</dbReference>
<organism evidence="3 4">
    <name type="scientific">Bos mutus grunniens</name>
    <name type="common">Wild yak</name>
    <name type="synonym">Bos grunniens</name>
    <dbReference type="NCBI Taxonomy" id="30521"/>
    <lineage>
        <taxon>Eukaryota</taxon>
        <taxon>Metazoa</taxon>
        <taxon>Chordata</taxon>
        <taxon>Craniata</taxon>
        <taxon>Vertebrata</taxon>
        <taxon>Euteleostomi</taxon>
        <taxon>Mammalia</taxon>
        <taxon>Eutheria</taxon>
        <taxon>Laurasiatheria</taxon>
        <taxon>Artiodactyla</taxon>
        <taxon>Ruminantia</taxon>
        <taxon>Pecora</taxon>
        <taxon>Bovidae</taxon>
        <taxon>Bovinae</taxon>
        <taxon>Bos</taxon>
    </lineage>
</organism>
<dbReference type="AlphaFoldDB" id="A0A8B9XZT1"/>
<reference evidence="3" key="2">
    <citation type="submission" date="2025-08" db="UniProtKB">
        <authorList>
            <consortium name="Ensembl"/>
        </authorList>
    </citation>
    <scope>IDENTIFICATION</scope>
</reference>
<proteinExistence type="inferred from homology"/>
<dbReference type="Proteomes" id="UP000694520">
    <property type="component" value="Chromosome 15"/>
</dbReference>
<evidence type="ECO:0000313" key="4">
    <source>
        <dbReference type="Proteomes" id="UP000694520"/>
    </source>
</evidence>
<dbReference type="GeneTree" id="ENSGT01000000214889"/>
<evidence type="ECO:0000313" key="3">
    <source>
        <dbReference type="Ensembl" id="ENSBGRP00000029031.1"/>
    </source>
</evidence>
<feature type="region of interest" description="Disordered" evidence="2">
    <location>
        <begin position="267"/>
        <end position="322"/>
    </location>
</feature>
<evidence type="ECO:0000256" key="1">
    <source>
        <dbReference type="ARBA" id="ARBA00008315"/>
    </source>
</evidence>
<dbReference type="InterPro" id="IPR038792">
    <property type="entry name" value="CFAP97D1/2"/>
</dbReference>
<accession>A0A8B9XZT1</accession>
<dbReference type="PANTHER" id="PTHR33768:SF7">
    <property type="entry name" value="CFAP97 DOMAIN CONTAINING 2"/>
    <property type="match status" value="1"/>
</dbReference>
<name>A0A8B9XZT1_BOSMU</name>
<comment type="similarity">
    <text evidence="1">Belongs to the CFAP97 family.</text>
</comment>
<dbReference type="PANTHER" id="PTHR33768">
    <property type="entry name" value="MIP11318P"/>
    <property type="match status" value="1"/>
</dbReference>
<reference evidence="3" key="1">
    <citation type="submission" date="2019-05" db="EMBL/GenBank/DDBJ databases">
        <authorList>
            <person name="Zhang S."/>
            <person name="Liu J."/>
        </authorList>
    </citation>
    <scope>NUCLEOTIDE SEQUENCE [LARGE SCALE GENOMIC DNA]</scope>
</reference>
<sequence>MWEDAGKERRRRWKELVGGECLHLVPKCGALRCAPPSGFTEKIPPGGKDIQFLLPSAEATLWSLAFRELGCHGDCHVTQQTQSSRAAPDGRPLSVLPEMLAGPRLALSHGRGYLQGTWEKAYQDHRRKVQEARPVVDSRAPPTLSHLRLKLGKLKLEEGRLSVIDRDNRLLLEKVSCIVRTGRRTRSGATCVHRREKREQELCSLREKNPFWRGSQTQLRTRSQHTLWKVDPPEEKESVCFQHVFLIPRELKLKFSEATSWTQKMKWRGGLRTEEERRRARSSGGQAARPAQPPGAAPVLRDAAPHPGQASSPYHAGTATRV</sequence>
<protein>
    <submittedName>
        <fullName evidence="3">Uncharacterized protein</fullName>
    </submittedName>
</protein>